<dbReference type="Gene3D" id="3.40.50.300">
    <property type="entry name" value="P-loop containing nucleotide triphosphate hydrolases"/>
    <property type="match status" value="1"/>
</dbReference>
<dbReference type="Pfam" id="PF01061">
    <property type="entry name" value="ABC2_membrane"/>
    <property type="match status" value="1"/>
</dbReference>
<dbReference type="GO" id="GO:0016020">
    <property type="term" value="C:membrane"/>
    <property type="evidence" value="ECO:0007669"/>
    <property type="project" value="UniProtKB-SubCell"/>
</dbReference>
<dbReference type="PANTHER" id="PTHR12689:SF4">
    <property type="entry name" value="PROTEIN AAR2 HOMOLOG"/>
    <property type="match status" value="1"/>
</dbReference>
<keyword evidence="11" id="KW-1185">Reference proteome</keyword>
<dbReference type="GO" id="GO:0005524">
    <property type="term" value="F:ATP binding"/>
    <property type="evidence" value="ECO:0007669"/>
    <property type="project" value="InterPro"/>
</dbReference>
<dbReference type="InterPro" id="IPR003689">
    <property type="entry name" value="ZIP"/>
</dbReference>
<dbReference type="GO" id="GO:0140359">
    <property type="term" value="F:ABC-type transporter activity"/>
    <property type="evidence" value="ECO:0007669"/>
    <property type="project" value="InterPro"/>
</dbReference>
<keyword evidence="4 9" id="KW-0812">Transmembrane</keyword>
<feature type="transmembrane region" description="Helical" evidence="9">
    <location>
        <begin position="821"/>
        <end position="844"/>
    </location>
</feature>
<dbReference type="Pfam" id="PF02535">
    <property type="entry name" value="Zip"/>
    <property type="match status" value="2"/>
</dbReference>
<dbReference type="OrthoDB" id="201752at2759"/>
<dbReference type="Gene3D" id="2.60.34.20">
    <property type="match status" value="1"/>
</dbReference>
<dbReference type="InterPro" id="IPR027417">
    <property type="entry name" value="P-loop_NTPase"/>
</dbReference>
<evidence type="ECO:0000313" key="10">
    <source>
        <dbReference type="EMBL" id="CAF2772332.1"/>
    </source>
</evidence>
<feature type="transmembrane region" description="Helical" evidence="9">
    <location>
        <begin position="1004"/>
        <end position="1028"/>
    </location>
</feature>
<proteinExistence type="inferred from homology"/>
<dbReference type="EMBL" id="HG994580">
    <property type="protein sequence ID" value="CAF2772332.1"/>
    <property type="molecule type" value="Genomic_DNA"/>
</dbReference>
<feature type="transmembrane region" description="Helical" evidence="9">
    <location>
        <begin position="968"/>
        <end position="992"/>
    </location>
</feature>
<evidence type="ECO:0000256" key="9">
    <source>
        <dbReference type="SAM" id="Phobius"/>
    </source>
</evidence>
<evidence type="ECO:0000256" key="8">
    <source>
        <dbReference type="SAM" id="MobiDB-lite"/>
    </source>
</evidence>
<evidence type="ECO:0000256" key="1">
    <source>
        <dbReference type="ARBA" id="ARBA00004141"/>
    </source>
</evidence>
<evidence type="ECO:0000256" key="6">
    <source>
        <dbReference type="ARBA" id="ARBA00023136"/>
    </source>
</evidence>
<evidence type="ECO:0000313" key="11">
    <source>
        <dbReference type="Proteomes" id="UP000675881"/>
    </source>
</evidence>
<dbReference type="PANTHER" id="PTHR12689">
    <property type="entry name" value="A1 CISTRON SPLICING FACTOR AAR2-RELATED"/>
    <property type="match status" value="1"/>
</dbReference>
<evidence type="ECO:0000256" key="7">
    <source>
        <dbReference type="ARBA" id="ARBA00030625"/>
    </source>
</evidence>
<dbReference type="Proteomes" id="UP000675881">
    <property type="component" value="Chromosome 1"/>
</dbReference>
<dbReference type="GO" id="GO:0046873">
    <property type="term" value="F:metal ion transmembrane transporter activity"/>
    <property type="evidence" value="ECO:0007669"/>
    <property type="project" value="InterPro"/>
</dbReference>
<accession>A0A7R8CHU8</accession>
<feature type="transmembrane region" description="Helical" evidence="9">
    <location>
        <begin position="746"/>
        <end position="765"/>
    </location>
</feature>
<dbReference type="InterPro" id="IPR038514">
    <property type="entry name" value="AAR2_C_sf"/>
</dbReference>
<dbReference type="InterPro" id="IPR033648">
    <property type="entry name" value="AAR2_C"/>
</dbReference>
<dbReference type="PROSITE" id="PS00211">
    <property type="entry name" value="ABC_TRANSPORTER_1"/>
    <property type="match status" value="1"/>
</dbReference>
<feature type="transmembrane region" description="Helical" evidence="9">
    <location>
        <begin position="786"/>
        <end position="809"/>
    </location>
</feature>
<evidence type="ECO:0000256" key="3">
    <source>
        <dbReference type="ARBA" id="ARBA00016372"/>
    </source>
</evidence>
<gene>
    <name evidence="10" type="ORF">LSAA_1030</name>
</gene>
<dbReference type="InterPro" id="IPR007946">
    <property type="entry name" value="AAR2"/>
</dbReference>
<feature type="transmembrane region" description="Helical" evidence="9">
    <location>
        <begin position="1048"/>
        <end position="1069"/>
    </location>
</feature>
<feature type="transmembrane region" description="Helical" evidence="9">
    <location>
        <begin position="641"/>
        <end position="661"/>
    </location>
</feature>
<dbReference type="GO" id="GO:0016887">
    <property type="term" value="F:ATP hydrolysis activity"/>
    <property type="evidence" value="ECO:0007669"/>
    <property type="project" value="InterPro"/>
</dbReference>
<dbReference type="FunFam" id="2.60.34.20:FF:000001">
    <property type="entry name" value="protein AAR2 homolog"/>
    <property type="match status" value="1"/>
</dbReference>
<dbReference type="InterPro" id="IPR013525">
    <property type="entry name" value="ABC2_TM"/>
</dbReference>
<sequence length="1303" mass="147074">MDIIRGSSTSESGIEIDPDLALNLFEGGSFLILLDVPPKIEFGIDLNSWRTGTKFMGVKMIPPGLHFIYYSPVSKEGQVAPRTGFFHKFSKGEVLVKRWNDTSEQLDTVHDTQPFKLEKNLKNLDPHFGPYPYDHWKKWISLTNRISDATLSRLEPSEGIVYSVTHLVPKEFIMKSKGGEHTDEVPDLKTKAGTNIRYTSIPTKYTKGASPADITRNCLDTSFQLESFLQDFTKLYGDQVSSSMTTNNYIKEVLAEVQFSFICFLVGQHYDSFEHWKNLLVMLCSCDDALSKYPELFFRPSSRIYIFKQIKEVPDDFFVDIVSSNNFLVSILTTLFSNVRHGGNSIPESVKRKSAKFQNHLSKKFDWDFTNEEMDEEDMPYSPIVVLEKVRFSYENGVEILRNVDLRIDKGCVTALLGPSASGKTTILSSIVGIIKPSSGQVIRHYNSLGFMPQSYCLHEYFTVREIFKFYAMLYDIINPDTIINKIIRTMDLPPDRIIQNCSGGMKRRISLCCAVMHSPDLIILDEPSQKMEVLSLFLLITQKKQVWHINLLFLRKGRILQSGNVNELGDMGLNYYEQCLEDERRFRSDDPKPFNNKIEKLKNVILRPKLEFLDRNPCNSRRAFSSMFYKNLIVLKRHKLFMMFQAILPLLTVFIFTLSIGRSLKDIHITVLNEDQSDCSKQNIQRIKLVVDQVYSSLHQALEITIDKFFKECEISLNSSSILMNIDFSTDEKEDYDLTNGMMPVMANAILYFMAFALTADLTAGEKEAGLLVRISLTGVKFKSILISQLLVQSIVVLIHIFSCLLFLKISVCPQCSLSLYLLIGFLYSLQSLSGMTIGILLSTICSGRDQVIQYGLAIIFPTFLLCGLLWPLTSLPLYLKALSYSLPVTLSVRRAPSTLSVQYQMCSKVFSSQFVALVFFSACVHLSHQAGNLSQDVIKDREHDDHHQHHHHHHEVHARLLSDPNLWLSASGAILIISLCGIFGVLIIPLMQKVFYQHLIQFLVALAIGTLAGDALLHLIPHALMFGIPLDHNDHEAFHSLSVWKGFTALLSLLLFFVFEKMINILGEWREKRNRFKGEKKVRIVRSGHKTSDRVVGERICKHKYSSYCVNDIDLDAVKPSSSVEGGDTNNHHHPPHIDEEEGKPLSAGTGPIIAPNKRPLLPALSDSCLNSSSSSSCWDKKNVESLNGVETSSSRALKAKAEEDGYETVFIREHEHVHHGHSHAHSHFHSAPNSISSVAWMVIFGDGIHNLADGMAIGAAFSESYMSGISTTIAVLCHELPHEIGDFAMLLKAGIGHTIR</sequence>
<dbReference type="GO" id="GO:0000244">
    <property type="term" value="P:spliceosomal tri-snRNP complex assembly"/>
    <property type="evidence" value="ECO:0007669"/>
    <property type="project" value="TreeGrafter"/>
</dbReference>
<evidence type="ECO:0000256" key="2">
    <source>
        <dbReference type="ARBA" id="ARBA00006281"/>
    </source>
</evidence>
<feature type="transmembrane region" description="Helical" evidence="9">
    <location>
        <begin position="856"/>
        <end position="875"/>
    </location>
</feature>
<comment type="subcellular location">
    <subcellularLocation>
        <location evidence="1">Membrane</location>
        <topology evidence="1">Multi-pass membrane protein</topology>
    </subcellularLocation>
</comment>
<protein>
    <recommendedName>
        <fullName evidence="3">Protein AAR2 homolog</fullName>
    </recommendedName>
    <alternativeName>
        <fullName evidence="7">AAR2 splicing factor homolog</fullName>
    </alternativeName>
</protein>
<dbReference type="Pfam" id="PF20981">
    <property type="entry name" value="AAR2_1st"/>
    <property type="match status" value="1"/>
</dbReference>
<feature type="region of interest" description="Disordered" evidence="8">
    <location>
        <begin position="1122"/>
        <end position="1146"/>
    </location>
</feature>
<organism evidence="10 11">
    <name type="scientific">Lepeophtheirus salmonis</name>
    <name type="common">Salmon louse</name>
    <name type="synonym">Caligus salmonis</name>
    <dbReference type="NCBI Taxonomy" id="72036"/>
    <lineage>
        <taxon>Eukaryota</taxon>
        <taxon>Metazoa</taxon>
        <taxon>Ecdysozoa</taxon>
        <taxon>Arthropoda</taxon>
        <taxon>Crustacea</taxon>
        <taxon>Multicrustacea</taxon>
        <taxon>Hexanauplia</taxon>
        <taxon>Copepoda</taxon>
        <taxon>Siphonostomatoida</taxon>
        <taxon>Caligidae</taxon>
        <taxon>Lepeophtheirus</taxon>
    </lineage>
</organism>
<dbReference type="CDD" id="cd13778">
    <property type="entry name" value="Aar2_C"/>
    <property type="match status" value="1"/>
</dbReference>
<dbReference type="InterPro" id="IPR038516">
    <property type="entry name" value="AAR2_N_sf"/>
</dbReference>
<evidence type="ECO:0000256" key="5">
    <source>
        <dbReference type="ARBA" id="ARBA00022989"/>
    </source>
</evidence>
<dbReference type="InterPro" id="IPR033647">
    <property type="entry name" value="Aar2_N"/>
</dbReference>
<dbReference type="SUPFAM" id="SSF52540">
    <property type="entry name" value="P-loop containing nucleoside triphosphate hydrolases"/>
    <property type="match status" value="1"/>
</dbReference>
<evidence type="ECO:0000256" key="4">
    <source>
        <dbReference type="ARBA" id="ARBA00022692"/>
    </source>
</evidence>
<dbReference type="Pfam" id="PF00005">
    <property type="entry name" value="ABC_tran"/>
    <property type="match status" value="1"/>
</dbReference>
<comment type="similarity">
    <text evidence="2">Belongs to the AAR2 family.</text>
</comment>
<dbReference type="InterPro" id="IPR003439">
    <property type="entry name" value="ABC_transporter-like_ATP-bd"/>
</dbReference>
<dbReference type="CDD" id="cd13777">
    <property type="entry name" value="Aar2_N"/>
    <property type="match status" value="1"/>
</dbReference>
<reference evidence="10" key="1">
    <citation type="submission" date="2021-02" db="EMBL/GenBank/DDBJ databases">
        <authorList>
            <person name="Bekaert M."/>
        </authorList>
    </citation>
    <scope>NUCLEOTIDE SEQUENCE</scope>
    <source>
        <strain evidence="10">IoA-00</strain>
    </source>
</reference>
<dbReference type="Gene3D" id="1.25.40.550">
    <property type="entry name" value="Aar2, C-terminal domain-like"/>
    <property type="match status" value="1"/>
</dbReference>
<name>A0A7R8CHU8_LEPSM</name>
<keyword evidence="6 9" id="KW-0472">Membrane</keyword>
<dbReference type="PROSITE" id="PS50893">
    <property type="entry name" value="ABC_TRANSPORTER_2"/>
    <property type="match status" value="1"/>
</dbReference>
<dbReference type="Pfam" id="PF05282">
    <property type="entry name" value="AAR2"/>
    <property type="match status" value="1"/>
</dbReference>
<keyword evidence="5 9" id="KW-1133">Transmembrane helix</keyword>
<dbReference type="InterPro" id="IPR017871">
    <property type="entry name" value="ABC_transporter-like_CS"/>
</dbReference>